<dbReference type="SUPFAM" id="SSF143555">
    <property type="entry name" value="FwdE-like"/>
    <property type="match status" value="1"/>
</dbReference>
<dbReference type="EMBL" id="CP009520">
    <property type="protein sequence ID" value="AKB45575.1"/>
    <property type="molecule type" value="Genomic_DNA"/>
</dbReference>
<dbReference type="Pfam" id="PF02663">
    <property type="entry name" value="FmdE"/>
    <property type="match status" value="1"/>
</dbReference>
<dbReference type="STRING" id="1434123.MSVAZ_3306"/>
<proteinExistence type="predicted"/>
<reference evidence="2 3" key="1">
    <citation type="submission" date="2014-07" db="EMBL/GenBank/DDBJ databases">
        <title>Methanogenic archaea and the global carbon cycle.</title>
        <authorList>
            <person name="Henriksen J.R."/>
            <person name="Luke J."/>
            <person name="Reinhart S."/>
            <person name="Benedict M.N."/>
            <person name="Youngblut N.D."/>
            <person name="Metcalf M.E."/>
            <person name="Whitaker R.J."/>
            <person name="Metcalf W.W."/>
        </authorList>
    </citation>
    <scope>NUCLEOTIDE SEQUENCE [LARGE SCALE GENOMIC DNA]</scope>
    <source>
        <strain evidence="2 3">Z-761</strain>
    </source>
</reference>
<organism evidence="2 3">
    <name type="scientific">Methanosarcina vacuolata Z-761</name>
    <dbReference type="NCBI Taxonomy" id="1434123"/>
    <lineage>
        <taxon>Archaea</taxon>
        <taxon>Methanobacteriati</taxon>
        <taxon>Methanobacteriota</taxon>
        <taxon>Stenosarchaea group</taxon>
        <taxon>Methanomicrobia</taxon>
        <taxon>Methanosarcinales</taxon>
        <taxon>Methanosarcinaceae</taxon>
        <taxon>Methanosarcina</taxon>
    </lineage>
</organism>
<dbReference type="HOGENOM" id="CLU_112307_0_0_2"/>
<dbReference type="Gene3D" id="3.30.1330.130">
    <property type="match status" value="1"/>
</dbReference>
<dbReference type="PATRIC" id="fig|1434123.4.peg.4059"/>
<evidence type="ECO:0000259" key="1">
    <source>
        <dbReference type="Pfam" id="PF02663"/>
    </source>
</evidence>
<dbReference type="InterPro" id="IPR003814">
    <property type="entry name" value="FmdEsu_dom"/>
</dbReference>
<accession>A0A0E3Q8X1</accession>
<dbReference type="InterPro" id="IPR053194">
    <property type="entry name" value="tRNA_methyltr_O"/>
</dbReference>
<dbReference type="PANTHER" id="PTHR39418:SF1">
    <property type="entry name" value="DEHYDROGENASE"/>
    <property type="match status" value="1"/>
</dbReference>
<dbReference type="Proteomes" id="UP000033096">
    <property type="component" value="Chromosome"/>
</dbReference>
<dbReference type="KEGG" id="mvc:MSVAZ_3306"/>
<keyword evidence="3" id="KW-1185">Reference proteome</keyword>
<evidence type="ECO:0000313" key="3">
    <source>
        <dbReference type="Proteomes" id="UP000033096"/>
    </source>
</evidence>
<name>A0A0E3Q8X1_9EURY</name>
<sequence>MHKNSDEEKHQMETILKQVKDPELLSQIEKVVPFHGFLTSGALIGIQMLNIARRELDVRDGERIYVTCETKSCMPDPFQILAGATIGNNGLKIMNFGKMAVTVNKQAPEGANSIKGIRILLDPEKTKDYPKLHAWFLNTEKLPHTEVLPILLAAGEKVYSWKFVDLEVPVRMKKRIQCCKNCGEMFIQHDNELLCGGCTE</sequence>
<feature type="domain" description="Formylmethanofuran dehydrogenase subunit E" evidence="1">
    <location>
        <begin position="34"/>
        <end position="163"/>
    </location>
</feature>
<protein>
    <submittedName>
        <fullName evidence="2">FmdE, Molybdenum formylmethanofuran dehydrogenase operon</fullName>
    </submittedName>
</protein>
<gene>
    <name evidence="2" type="ORF">MSVAZ_3306</name>
</gene>
<evidence type="ECO:0000313" key="2">
    <source>
        <dbReference type="EMBL" id="AKB45575.1"/>
    </source>
</evidence>
<dbReference type="AlphaFoldDB" id="A0A0E3Q8X1"/>
<dbReference type="PANTHER" id="PTHR39418">
    <property type="entry name" value="DEHYDROGENASE-RELATED"/>
    <property type="match status" value="1"/>
</dbReference>